<keyword evidence="8" id="KW-1185">Reference proteome</keyword>
<evidence type="ECO:0000256" key="4">
    <source>
        <dbReference type="ARBA" id="ARBA00023136"/>
    </source>
</evidence>
<proteinExistence type="predicted"/>
<dbReference type="Proteomes" id="UP001525379">
    <property type="component" value="Unassembled WGS sequence"/>
</dbReference>
<sequence length="304" mass="33320">MKRSRKILAGISLLAASALALTGCASGAELSGKSGEKLDNGDEKQITIAVFNGWDEGVAASELWKVVLEEQGYDVTLEPADVAPVYSGLSTGDYDLVLDGWLPITHKSYVEQYGDKIVDLGSWNDEAKLTFAVNEDAPIKSIDELAANADKFDNTIIGIEPGAGLTEVTQNDVIPGYGLDKMTYTTSSTAAMLTELKSKTDAKENIVVTLWRPHWAYDAFPIRDLEDPKGLLGDAESIHSFSSKEFETTHPKVSSWIKNFKMDSEKLYSLENAMFGGEKTDDYRPIVEQWISENQAYVDSLTAQ</sequence>
<evidence type="ECO:0000256" key="2">
    <source>
        <dbReference type="ARBA" id="ARBA00022448"/>
    </source>
</evidence>
<evidence type="ECO:0000256" key="1">
    <source>
        <dbReference type="ARBA" id="ARBA00004236"/>
    </source>
</evidence>
<feature type="chain" id="PRO_5045799332" evidence="5">
    <location>
        <begin position="21"/>
        <end position="304"/>
    </location>
</feature>
<dbReference type="PANTHER" id="PTHR47737">
    <property type="entry name" value="GLYCINE BETAINE/PROLINE BETAINE TRANSPORT SYSTEM PERMEASE PROTEIN PROW"/>
    <property type="match status" value="1"/>
</dbReference>
<evidence type="ECO:0000256" key="3">
    <source>
        <dbReference type="ARBA" id="ARBA00022475"/>
    </source>
</evidence>
<feature type="signal peptide" evidence="5">
    <location>
        <begin position="1"/>
        <end position="20"/>
    </location>
</feature>
<reference evidence="7 8" key="1">
    <citation type="submission" date="2022-04" db="EMBL/GenBank/DDBJ databases">
        <title>Human microbiome associated bacterial genomes.</title>
        <authorList>
            <person name="Sandstrom S."/>
            <person name="Salamzade R."/>
            <person name="Kalan L.R."/>
        </authorList>
    </citation>
    <scope>NUCLEOTIDE SEQUENCE [LARGE SCALE GENOMIC DNA]</scope>
    <source>
        <strain evidence="8">p3-SID1799</strain>
    </source>
</reference>
<dbReference type="PANTHER" id="PTHR47737:SF1">
    <property type="entry name" value="GLYCINE BETAINE_PROLINE BETAINE TRANSPORT SYSTEM PERMEASE PROTEIN PROW"/>
    <property type="match status" value="1"/>
</dbReference>
<gene>
    <name evidence="7" type="ORF">M3D15_09760</name>
</gene>
<evidence type="ECO:0000313" key="7">
    <source>
        <dbReference type="EMBL" id="MCT2043607.1"/>
    </source>
</evidence>
<dbReference type="RefSeq" id="WP_260104703.1">
    <property type="nucleotide sequence ID" value="NZ_JALXSQ010000058.1"/>
</dbReference>
<protein>
    <submittedName>
        <fullName evidence="7">Glycine betaine ABC transporter substrate-binding protein</fullName>
    </submittedName>
</protein>
<comment type="caution">
    <text evidence="7">The sequence shown here is derived from an EMBL/GenBank/DDBJ whole genome shotgun (WGS) entry which is preliminary data.</text>
</comment>
<keyword evidence="5" id="KW-0732">Signal</keyword>
<keyword evidence="4" id="KW-0472">Membrane</keyword>
<dbReference type="Pfam" id="PF04069">
    <property type="entry name" value="OpuAC"/>
    <property type="match status" value="1"/>
</dbReference>
<dbReference type="CDD" id="cd13639">
    <property type="entry name" value="PBP2_OpuAC_like"/>
    <property type="match status" value="1"/>
</dbReference>
<dbReference type="InterPro" id="IPR007210">
    <property type="entry name" value="ABC_Gly_betaine_transp_sub-bd"/>
</dbReference>
<keyword evidence="3" id="KW-1003">Cell membrane</keyword>
<dbReference type="Gene3D" id="3.40.190.100">
    <property type="entry name" value="Glycine betaine-binding periplasmic protein, domain 2"/>
    <property type="match status" value="1"/>
</dbReference>
<evidence type="ECO:0000259" key="6">
    <source>
        <dbReference type="Pfam" id="PF04069"/>
    </source>
</evidence>
<dbReference type="SUPFAM" id="SSF53850">
    <property type="entry name" value="Periplasmic binding protein-like II"/>
    <property type="match status" value="1"/>
</dbReference>
<dbReference type="PROSITE" id="PS51257">
    <property type="entry name" value="PROKAR_LIPOPROTEIN"/>
    <property type="match status" value="1"/>
</dbReference>
<accession>A0ABT2HZ63</accession>
<feature type="domain" description="ABC-type glycine betaine transport system substrate-binding" evidence="6">
    <location>
        <begin position="44"/>
        <end position="292"/>
    </location>
</feature>
<evidence type="ECO:0000256" key="5">
    <source>
        <dbReference type="SAM" id="SignalP"/>
    </source>
</evidence>
<dbReference type="EMBL" id="JALXSQ010000058">
    <property type="protein sequence ID" value="MCT2043607.1"/>
    <property type="molecule type" value="Genomic_DNA"/>
</dbReference>
<keyword evidence="2" id="KW-0813">Transport</keyword>
<organism evidence="7 8">
    <name type="scientific">Pseudoclavibacter albus</name>
    <dbReference type="NCBI Taxonomy" id="272241"/>
    <lineage>
        <taxon>Bacteria</taxon>
        <taxon>Bacillati</taxon>
        <taxon>Actinomycetota</taxon>
        <taxon>Actinomycetes</taxon>
        <taxon>Micrococcales</taxon>
        <taxon>Microbacteriaceae</taxon>
        <taxon>Pseudoclavibacter</taxon>
    </lineage>
</organism>
<name>A0ABT2HZ63_9MICO</name>
<evidence type="ECO:0000313" key="8">
    <source>
        <dbReference type="Proteomes" id="UP001525379"/>
    </source>
</evidence>
<dbReference type="Gene3D" id="3.10.105.10">
    <property type="entry name" value="Dipeptide-binding Protein, Domain 3"/>
    <property type="match status" value="2"/>
</dbReference>
<comment type="subcellular location">
    <subcellularLocation>
        <location evidence="1">Cell membrane</location>
    </subcellularLocation>
</comment>